<dbReference type="Proteomes" id="UP001516400">
    <property type="component" value="Unassembled WGS sequence"/>
</dbReference>
<evidence type="ECO:0000256" key="1">
    <source>
        <dbReference type="SAM" id="MobiDB-lite"/>
    </source>
</evidence>
<feature type="compositionally biased region" description="Basic residues" evidence="1">
    <location>
        <begin position="85"/>
        <end position="95"/>
    </location>
</feature>
<feature type="region of interest" description="Disordered" evidence="1">
    <location>
        <begin position="1"/>
        <end position="95"/>
    </location>
</feature>
<keyword evidence="3" id="KW-1185">Reference proteome</keyword>
<name>A0ABD2PB19_9CUCU</name>
<feature type="compositionally biased region" description="Basic and acidic residues" evidence="1">
    <location>
        <begin position="40"/>
        <end position="49"/>
    </location>
</feature>
<protein>
    <submittedName>
        <fullName evidence="2">Uncharacterized protein</fullName>
    </submittedName>
</protein>
<organism evidence="2 3">
    <name type="scientific">Cryptolaemus montrouzieri</name>
    <dbReference type="NCBI Taxonomy" id="559131"/>
    <lineage>
        <taxon>Eukaryota</taxon>
        <taxon>Metazoa</taxon>
        <taxon>Ecdysozoa</taxon>
        <taxon>Arthropoda</taxon>
        <taxon>Hexapoda</taxon>
        <taxon>Insecta</taxon>
        <taxon>Pterygota</taxon>
        <taxon>Neoptera</taxon>
        <taxon>Endopterygota</taxon>
        <taxon>Coleoptera</taxon>
        <taxon>Polyphaga</taxon>
        <taxon>Cucujiformia</taxon>
        <taxon>Coccinelloidea</taxon>
        <taxon>Coccinellidae</taxon>
        <taxon>Scymninae</taxon>
        <taxon>Scymnini</taxon>
        <taxon>Cryptolaemus</taxon>
    </lineage>
</organism>
<dbReference type="AlphaFoldDB" id="A0ABD2PB19"/>
<evidence type="ECO:0000313" key="3">
    <source>
        <dbReference type="Proteomes" id="UP001516400"/>
    </source>
</evidence>
<evidence type="ECO:0000313" key="2">
    <source>
        <dbReference type="EMBL" id="KAL3287933.1"/>
    </source>
</evidence>
<reference evidence="2 3" key="1">
    <citation type="journal article" date="2021" name="BMC Biol.">
        <title>Horizontally acquired antibacterial genes associated with adaptive radiation of ladybird beetles.</title>
        <authorList>
            <person name="Li H.S."/>
            <person name="Tang X.F."/>
            <person name="Huang Y.H."/>
            <person name="Xu Z.Y."/>
            <person name="Chen M.L."/>
            <person name="Du X.Y."/>
            <person name="Qiu B.Y."/>
            <person name="Chen P.T."/>
            <person name="Zhang W."/>
            <person name="Slipinski A."/>
            <person name="Escalona H.E."/>
            <person name="Waterhouse R.M."/>
            <person name="Zwick A."/>
            <person name="Pang H."/>
        </authorList>
    </citation>
    <scope>NUCLEOTIDE SEQUENCE [LARGE SCALE GENOMIC DNA]</scope>
    <source>
        <strain evidence="2">SYSU2018</strain>
    </source>
</reference>
<feature type="compositionally biased region" description="Basic and acidic residues" evidence="1">
    <location>
        <begin position="57"/>
        <end position="84"/>
    </location>
</feature>
<accession>A0ABD2PB19</accession>
<proteinExistence type="predicted"/>
<sequence length="95" mass="11068">MYLDNPSLNSHYDNSKKESDDESSEEEDFKSPKNTVKRMGKSEKTKEIETANQFENLMEKDIDEDLHKANHPTEEDHKDVEGNRKTKKTTKGPLR</sequence>
<comment type="caution">
    <text evidence="2">The sequence shown here is derived from an EMBL/GenBank/DDBJ whole genome shotgun (WGS) entry which is preliminary data.</text>
</comment>
<feature type="compositionally biased region" description="Polar residues" evidence="1">
    <location>
        <begin position="1"/>
        <end position="12"/>
    </location>
</feature>
<gene>
    <name evidence="2" type="ORF">HHI36_002389</name>
</gene>
<dbReference type="EMBL" id="JABFTP020000185">
    <property type="protein sequence ID" value="KAL3287933.1"/>
    <property type="molecule type" value="Genomic_DNA"/>
</dbReference>